<evidence type="ECO:0000259" key="5">
    <source>
        <dbReference type="PROSITE" id="PS51186"/>
    </source>
</evidence>
<dbReference type="EMBL" id="NEVM01000001">
    <property type="protein sequence ID" value="OZI37967.1"/>
    <property type="molecule type" value="Genomic_DNA"/>
</dbReference>
<dbReference type="AlphaFoldDB" id="A0A261SLS5"/>
<dbReference type="Pfam" id="PF00583">
    <property type="entry name" value="Acetyltransf_1"/>
    <property type="match status" value="1"/>
</dbReference>
<evidence type="ECO:0000313" key="7">
    <source>
        <dbReference type="Proteomes" id="UP000216020"/>
    </source>
</evidence>
<comment type="catalytic activity">
    <reaction evidence="4">
        <text>L-methionine sulfone + acetyl-CoA = N-acetyl-L-methionine sulfone + CoA + H(+)</text>
        <dbReference type="Rhea" id="RHEA:47656"/>
        <dbReference type="ChEBI" id="CHEBI:15378"/>
        <dbReference type="ChEBI" id="CHEBI:57287"/>
        <dbReference type="ChEBI" id="CHEBI:57288"/>
        <dbReference type="ChEBI" id="CHEBI:87824"/>
        <dbReference type="ChEBI" id="CHEBI:87825"/>
    </reaction>
</comment>
<dbReference type="OrthoDB" id="5459937at2"/>
<sequence length="173" mass="19384">MIAVDCTYERHAGAILAIFNHAILTSTALYDYQARTDASMQAWFEAKRKGNYPVVGFEDEDGVLMGFASYGPFRPFPAFKYTVEHSVYVDQRFRGRGLGEALLRAIVERAREQEYHVLVGAIDASNAVSCALHEKLGFSRAGVIEQAGFKFGRWLDLVLYRRQLETPGQPVDG</sequence>
<dbReference type="CDD" id="cd04301">
    <property type="entry name" value="NAT_SF"/>
    <property type="match status" value="1"/>
</dbReference>
<comment type="catalytic activity">
    <reaction evidence="3">
        <text>L-methionine sulfoximine + acetyl-CoA = N-acetyl-L-methionine sulfoximine + CoA + H(+)</text>
        <dbReference type="Rhea" id="RHEA:47660"/>
        <dbReference type="ChEBI" id="CHEBI:15378"/>
        <dbReference type="ChEBI" id="CHEBI:57287"/>
        <dbReference type="ChEBI" id="CHEBI:57288"/>
        <dbReference type="ChEBI" id="CHEBI:87826"/>
        <dbReference type="ChEBI" id="CHEBI:87827"/>
    </reaction>
</comment>
<feature type="domain" description="N-acetyltransferase" evidence="5">
    <location>
        <begin position="14"/>
        <end position="165"/>
    </location>
</feature>
<reference evidence="7" key="1">
    <citation type="submission" date="2017-05" db="EMBL/GenBank/DDBJ databases">
        <title>Complete and WGS of Bordetella genogroups.</title>
        <authorList>
            <person name="Spilker T."/>
            <person name="Lipuma J."/>
        </authorList>
    </citation>
    <scope>NUCLEOTIDE SEQUENCE [LARGE SCALE GENOMIC DNA]</scope>
    <source>
        <strain evidence="7">AU16122</strain>
    </source>
</reference>
<dbReference type="Gene3D" id="3.40.630.30">
    <property type="match status" value="1"/>
</dbReference>
<comment type="caution">
    <text evidence="6">The sequence shown here is derived from an EMBL/GenBank/DDBJ whole genome shotgun (WGS) entry which is preliminary data.</text>
</comment>
<dbReference type="FunFam" id="3.40.630.30:FF:000026">
    <property type="entry name" value="Phosphinothricin acetyltransferase"/>
    <property type="match status" value="1"/>
</dbReference>
<dbReference type="InterPro" id="IPR000182">
    <property type="entry name" value="GNAT_dom"/>
</dbReference>
<organism evidence="6 7">
    <name type="scientific">Bordetella genomosp. 10</name>
    <dbReference type="NCBI Taxonomy" id="1416804"/>
    <lineage>
        <taxon>Bacteria</taxon>
        <taxon>Pseudomonadati</taxon>
        <taxon>Pseudomonadota</taxon>
        <taxon>Betaproteobacteria</taxon>
        <taxon>Burkholderiales</taxon>
        <taxon>Alcaligenaceae</taxon>
        <taxon>Bordetella</taxon>
    </lineage>
</organism>
<dbReference type="SUPFAM" id="SSF55729">
    <property type="entry name" value="Acyl-CoA N-acyltransferases (Nat)"/>
    <property type="match status" value="1"/>
</dbReference>
<evidence type="ECO:0000256" key="2">
    <source>
        <dbReference type="ARBA" id="ARBA00023315"/>
    </source>
</evidence>
<keyword evidence="2" id="KW-0012">Acyltransferase</keyword>
<dbReference type="InterPro" id="IPR016181">
    <property type="entry name" value="Acyl_CoA_acyltransferase"/>
</dbReference>
<dbReference type="RefSeq" id="WP_094852069.1">
    <property type="nucleotide sequence ID" value="NZ_NEVM01000001.1"/>
</dbReference>
<keyword evidence="1 6" id="KW-0808">Transferase</keyword>
<evidence type="ECO:0000256" key="3">
    <source>
        <dbReference type="ARBA" id="ARBA00050603"/>
    </source>
</evidence>
<dbReference type="PANTHER" id="PTHR43072:SF23">
    <property type="entry name" value="UPF0039 PROTEIN C11D3.02C"/>
    <property type="match status" value="1"/>
</dbReference>
<keyword evidence="7" id="KW-1185">Reference proteome</keyword>
<dbReference type="GO" id="GO:0016747">
    <property type="term" value="F:acyltransferase activity, transferring groups other than amino-acyl groups"/>
    <property type="evidence" value="ECO:0007669"/>
    <property type="project" value="InterPro"/>
</dbReference>
<accession>A0A261SLS5</accession>
<protein>
    <submittedName>
        <fullName evidence="6">GNAT family N-acetyltransferase</fullName>
    </submittedName>
</protein>
<gene>
    <name evidence="6" type="ORF">CAL29_06290</name>
</gene>
<name>A0A261SLS5_9BORD</name>
<evidence type="ECO:0000256" key="4">
    <source>
        <dbReference type="ARBA" id="ARBA00051334"/>
    </source>
</evidence>
<dbReference type="Proteomes" id="UP000216020">
    <property type="component" value="Unassembled WGS sequence"/>
</dbReference>
<proteinExistence type="predicted"/>
<evidence type="ECO:0000313" key="6">
    <source>
        <dbReference type="EMBL" id="OZI37967.1"/>
    </source>
</evidence>
<dbReference type="PANTHER" id="PTHR43072">
    <property type="entry name" value="N-ACETYLTRANSFERASE"/>
    <property type="match status" value="1"/>
</dbReference>
<evidence type="ECO:0000256" key="1">
    <source>
        <dbReference type="ARBA" id="ARBA00022679"/>
    </source>
</evidence>
<dbReference type="PROSITE" id="PS51186">
    <property type="entry name" value="GNAT"/>
    <property type="match status" value="1"/>
</dbReference>